<evidence type="ECO:0000313" key="2">
    <source>
        <dbReference type="Proteomes" id="UP000198651"/>
    </source>
</evidence>
<evidence type="ECO:0000313" key="1">
    <source>
        <dbReference type="EMBL" id="CUT18426.1"/>
    </source>
</evidence>
<protein>
    <submittedName>
        <fullName evidence="1">Uncharacterized protein</fullName>
    </submittedName>
</protein>
<keyword evidence="2" id="KW-1185">Reference proteome</keyword>
<name>A0A0S4M6T1_9BURK</name>
<feature type="non-terminal residue" evidence="1">
    <location>
        <position position="1"/>
    </location>
</feature>
<organism evidence="1 2">
    <name type="scientific">Candidatus Ichthyocystis hellenicum</name>
    <dbReference type="NCBI Taxonomy" id="1561003"/>
    <lineage>
        <taxon>Bacteria</taxon>
        <taxon>Pseudomonadati</taxon>
        <taxon>Pseudomonadota</taxon>
        <taxon>Betaproteobacteria</taxon>
        <taxon>Burkholderiales</taxon>
        <taxon>Candidatus Ichthyocystis</taxon>
    </lineage>
</organism>
<dbReference type="EMBL" id="LN906597">
    <property type="protein sequence ID" value="CUT18426.1"/>
    <property type="molecule type" value="Genomic_DNA"/>
</dbReference>
<dbReference type="Proteomes" id="UP000198651">
    <property type="component" value="Chromosome I"/>
</dbReference>
<gene>
    <name evidence="1" type="ORF">Ark11_1635</name>
</gene>
<feature type="non-terminal residue" evidence="1">
    <location>
        <position position="334"/>
    </location>
</feature>
<sequence>KCINCLSNYNVEHQSNNEVAEEGELTTVILTKQEKDFRTLSNYSSLNTSLPSRSLVNNFMATSLAIISTLESVKGENGSNYYIRIKLCDIGKYVCRILAVDSNGITRGIVKDDFDEAVDTIVSRRKESAFSFSFPLRIPRNFSRISTDESDLIGQLIAMEKYFIDEYESHEPYSNLTNKFCISESTEFCDGGYYPRIENFVTCCNSISEYIGYPEDTDREYMLTQSTTMEPNTISTAITLAPSTTNAAVTELILDSASEIIKSTTVDTDTINTAITLASSTTNSAVKELILDSTSEIIKSTTMVPEATNSTTAVVTSSVMKATSMAPEVIDQTT</sequence>
<dbReference type="AlphaFoldDB" id="A0A0S4M6T1"/>
<accession>A0A0S4M6T1</accession>
<proteinExistence type="predicted"/>
<reference evidence="2" key="1">
    <citation type="submission" date="2015-11" db="EMBL/GenBank/DDBJ databases">
        <authorList>
            <person name="Seth-Smith H.M.B."/>
        </authorList>
    </citation>
    <scope>NUCLEOTIDE SEQUENCE [LARGE SCALE GENOMIC DNA]</scope>
    <source>
        <strain evidence="2">2013Ark11</strain>
    </source>
</reference>